<dbReference type="Pfam" id="PF14232">
    <property type="entry name" value="DUF4334"/>
    <property type="match status" value="1"/>
</dbReference>
<evidence type="ECO:0000313" key="4">
    <source>
        <dbReference type="Proteomes" id="UP000007129"/>
    </source>
</evidence>
<dbReference type="AlphaFoldDB" id="K2REW1"/>
<dbReference type="STRING" id="1126212.K2REW1"/>
<dbReference type="InterPro" id="IPR025951">
    <property type="entry name" value="GXWXG_dom"/>
</dbReference>
<dbReference type="Proteomes" id="UP000007129">
    <property type="component" value="Unassembled WGS sequence"/>
</dbReference>
<proteinExistence type="predicted"/>
<dbReference type="InParanoid" id="K2REW1"/>
<protein>
    <recommendedName>
        <fullName evidence="5">GXWXG domain-containing protein</fullName>
    </recommendedName>
</protein>
<accession>K2REW1</accession>
<gene>
    <name evidence="3" type="ORF">MPH_11467</name>
</gene>
<dbReference type="InterPro" id="IPR025568">
    <property type="entry name" value="DUF4334"/>
</dbReference>
<name>K2REW1_MACPH</name>
<feature type="domain" description="DUF4334" evidence="2">
    <location>
        <begin position="102"/>
        <end position="160"/>
    </location>
</feature>
<sequence>MNSNSPEKRVLQLIDADDEDNGADVRELRSLFDALAPIQPSELLGDWSGGDFHGYGEKATHPLHAMLETYRWAGMLVESFEDAKPVMTWTDEGMRVENEYWGRAVIRELKMRDVLSACCIFDRWPIFYHFRRVSDSTIMGMTEFKDDAMKQAGDYYFWIRK</sequence>
<evidence type="ECO:0000313" key="3">
    <source>
        <dbReference type="EMBL" id="EKG11452.1"/>
    </source>
</evidence>
<dbReference type="EMBL" id="AHHD01000469">
    <property type="protein sequence ID" value="EKG11452.1"/>
    <property type="molecule type" value="Genomic_DNA"/>
</dbReference>
<organism evidence="3 4">
    <name type="scientific">Macrophomina phaseolina (strain MS6)</name>
    <name type="common">Charcoal rot fungus</name>
    <dbReference type="NCBI Taxonomy" id="1126212"/>
    <lineage>
        <taxon>Eukaryota</taxon>
        <taxon>Fungi</taxon>
        <taxon>Dikarya</taxon>
        <taxon>Ascomycota</taxon>
        <taxon>Pezizomycotina</taxon>
        <taxon>Dothideomycetes</taxon>
        <taxon>Dothideomycetes incertae sedis</taxon>
        <taxon>Botryosphaeriales</taxon>
        <taxon>Botryosphaeriaceae</taxon>
        <taxon>Macrophomina</taxon>
    </lineage>
</organism>
<comment type="caution">
    <text evidence="3">The sequence shown here is derived from an EMBL/GenBank/DDBJ whole genome shotgun (WGS) entry which is preliminary data.</text>
</comment>
<reference evidence="3 4" key="1">
    <citation type="journal article" date="2012" name="BMC Genomics">
        <title>Tools to kill: Genome of one of the most destructive plant pathogenic fungi Macrophomina phaseolina.</title>
        <authorList>
            <person name="Islam M.S."/>
            <person name="Haque M.S."/>
            <person name="Islam M.M."/>
            <person name="Emdad E.M."/>
            <person name="Halim A."/>
            <person name="Hossen Q.M.M."/>
            <person name="Hossain M.Z."/>
            <person name="Ahmed B."/>
            <person name="Rahim S."/>
            <person name="Rahman M.S."/>
            <person name="Alam M.M."/>
            <person name="Hou S."/>
            <person name="Wan X."/>
            <person name="Saito J.A."/>
            <person name="Alam M."/>
        </authorList>
    </citation>
    <scope>NUCLEOTIDE SEQUENCE [LARGE SCALE GENOMIC DNA]</scope>
    <source>
        <strain evidence="3 4">MS6</strain>
    </source>
</reference>
<evidence type="ECO:0000259" key="2">
    <source>
        <dbReference type="Pfam" id="PF14232"/>
    </source>
</evidence>
<feature type="domain" description="GXWXG" evidence="1">
    <location>
        <begin position="31"/>
        <end position="93"/>
    </location>
</feature>
<dbReference type="Gene3D" id="2.40.128.580">
    <property type="entry name" value="GXWXG domain"/>
    <property type="match status" value="1"/>
</dbReference>
<evidence type="ECO:0000259" key="1">
    <source>
        <dbReference type="Pfam" id="PF14231"/>
    </source>
</evidence>
<evidence type="ECO:0008006" key="5">
    <source>
        <dbReference type="Google" id="ProtNLM"/>
    </source>
</evidence>
<dbReference type="OrthoDB" id="2213372at2759"/>
<dbReference type="HOGENOM" id="CLU_112092_1_1_1"/>
<dbReference type="VEuPathDB" id="FungiDB:MPH_11467"/>
<dbReference type="Pfam" id="PF14231">
    <property type="entry name" value="GXWXG"/>
    <property type="match status" value="1"/>
</dbReference>